<evidence type="ECO:0000259" key="1">
    <source>
        <dbReference type="Pfam" id="PF20172"/>
    </source>
</evidence>
<keyword evidence="3" id="KW-1185">Reference proteome</keyword>
<dbReference type="Pfam" id="PF20172">
    <property type="entry name" value="DUF6538"/>
    <property type="match status" value="1"/>
</dbReference>
<feature type="domain" description="DUF6538" evidence="1">
    <location>
        <begin position="8"/>
        <end position="63"/>
    </location>
</feature>
<reference evidence="2" key="1">
    <citation type="submission" date="2021-03" db="EMBL/GenBank/DDBJ databases">
        <title>Genome sequencing and assembly of Tianweitania sediminis.</title>
        <authorList>
            <person name="Chhetri G."/>
        </authorList>
    </citation>
    <scope>NUCLEOTIDE SEQUENCE</scope>
    <source>
        <strain evidence="2">Z8</strain>
    </source>
</reference>
<comment type="caution">
    <text evidence="2">The sequence shown here is derived from an EMBL/GenBank/DDBJ whole genome shotgun (WGS) entry which is preliminary data.</text>
</comment>
<gene>
    <name evidence="2" type="ORF">J5Y06_00935</name>
</gene>
<evidence type="ECO:0000313" key="3">
    <source>
        <dbReference type="Proteomes" id="UP000666240"/>
    </source>
</evidence>
<organism evidence="2 3">
    <name type="scientific">Tianweitania sediminis</name>
    <dbReference type="NCBI Taxonomy" id="1502156"/>
    <lineage>
        <taxon>Bacteria</taxon>
        <taxon>Pseudomonadati</taxon>
        <taxon>Pseudomonadota</taxon>
        <taxon>Alphaproteobacteria</taxon>
        <taxon>Hyphomicrobiales</taxon>
        <taxon>Phyllobacteriaceae</taxon>
        <taxon>Tianweitania</taxon>
    </lineage>
</organism>
<dbReference type="AlphaFoldDB" id="A0A8J7QVJ7"/>
<proteinExistence type="predicted"/>
<dbReference type="InterPro" id="IPR046668">
    <property type="entry name" value="DUF6538"/>
</dbReference>
<sequence>MPALPERLMIRGKTFYCRVCVPAEVAPSFGRKLVVTSLRTQDLRTAKQRLARATVDLENQFEAICTAKTREAMSHDAGGYHQQALVQIVRQFGVEVEDQSFAERVRIFEVATADPRRLCRG</sequence>
<name>A0A8J7QVJ7_9HYPH</name>
<dbReference type="Proteomes" id="UP000666240">
    <property type="component" value="Unassembled WGS sequence"/>
</dbReference>
<evidence type="ECO:0000313" key="2">
    <source>
        <dbReference type="EMBL" id="MBP0437213.1"/>
    </source>
</evidence>
<dbReference type="EMBL" id="JAGIYY010000001">
    <property type="protein sequence ID" value="MBP0437213.1"/>
    <property type="molecule type" value="Genomic_DNA"/>
</dbReference>
<protein>
    <recommendedName>
        <fullName evidence="1">DUF6538 domain-containing protein</fullName>
    </recommendedName>
</protein>
<dbReference type="RefSeq" id="WP_209333244.1">
    <property type="nucleotide sequence ID" value="NZ_JAGIYY010000001.1"/>
</dbReference>
<accession>A0A8J7QVJ7</accession>